<accession>A0ABR3F4T3</accession>
<proteinExistence type="predicted"/>
<keyword evidence="3" id="KW-1185">Reference proteome</keyword>
<organism evidence="2 3">
    <name type="scientific">Marasmius crinis-equi</name>
    <dbReference type="NCBI Taxonomy" id="585013"/>
    <lineage>
        <taxon>Eukaryota</taxon>
        <taxon>Fungi</taxon>
        <taxon>Dikarya</taxon>
        <taxon>Basidiomycota</taxon>
        <taxon>Agaricomycotina</taxon>
        <taxon>Agaricomycetes</taxon>
        <taxon>Agaricomycetidae</taxon>
        <taxon>Agaricales</taxon>
        <taxon>Marasmiineae</taxon>
        <taxon>Marasmiaceae</taxon>
        <taxon>Marasmius</taxon>
    </lineage>
</organism>
<gene>
    <name evidence="2" type="ORF">V5O48_011719</name>
</gene>
<name>A0ABR3F4T3_9AGAR</name>
<comment type="caution">
    <text evidence="2">The sequence shown here is derived from an EMBL/GenBank/DDBJ whole genome shotgun (WGS) entry which is preliminary data.</text>
</comment>
<evidence type="ECO:0000313" key="2">
    <source>
        <dbReference type="EMBL" id="KAL0570245.1"/>
    </source>
</evidence>
<evidence type="ECO:0000313" key="3">
    <source>
        <dbReference type="Proteomes" id="UP001465976"/>
    </source>
</evidence>
<protein>
    <submittedName>
        <fullName evidence="2">Uncharacterized protein</fullName>
    </submittedName>
</protein>
<dbReference type="Proteomes" id="UP001465976">
    <property type="component" value="Unassembled WGS sequence"/>
</dbReference>
<reference evidence="2 3" key="1">
    <citation type="submission" date="2024-02" db="EMBL/GenBank/DDBJ databases">
        <title>A draft genome for the cacao thread blight pathogen Marasmius crinis-equi.</title>
        <authorList>
            <person name="Cohen S.P."/>
            <person name="Baruah I.K."/>
            <person name="Amoako-Attah I."/>
            <person name="Bukari Y."/>
            <person name="Meinhardt L.W."/>
            <person name="Bailey B.A."/>
        </authorList>
    </citation>
    <scope>NUCLEOTIDE SEQUENCE [LARGE SCALE GENOMIC DNA]</scope>
    <source>
        <strain evidence="2 3">GH-76</strain>
    </source>
</reference>
<feature type="region of interest" description="Disordered" evidence="1">
    <location>
        <begin position="34"/>
        <end position="109"/>
    </location>
</feature>
<evidence type="ECO:0000256" key="1">
    <source>
        <dbReference type="SAM" id="MobiDB-lite"/>
    </source>
</evidence>
<dbReference type="EMBL" id="JBAHYK010000970">
    <property type="protein sequence ID" value="KAL0570245.1"/>
    <property type="molecule type" value="Genomic_DNA"/>
</dbReference>
<sequence>MAALGITVAVWLFIRQRKQKRQMRQFEETTIARPLSPTASPSVKKGMRSSKMRERQPEVTSCSLPPETFGTPGQITVVALEDEEDSDGLSESSQPEQENTLDPPANIDDVPVLRAQLSAALQRLAILETQPPPEYVSSYGSERI</sequence>